<name>A0A7S0UII3_9STRA</name>
<dbReference type="Gene3D" id="1.10.10.60">
    <property type="entry name" value="Homeodomain-like"/>
    <property type="match status" value="1"/>
</dbReference>
<dbReference type="PANTHER" id="PTHR31312:SF1">
    <property type="entry name" value="TRANSCRIPTION ACTIVATOR GLK1"/>
    <property type="match status" value="1"/>
</dbReference>
<evidence type="ECO:0000256" key="6">
    <source>
        <dbReference type="SAM" id="MobiDB-lite"/>
    </source>
</evidence>
<protein>
    <recommendedName>
        <fullName evidence="8">HTH myb-type domain-containing protein</fullName>
    </recommendedName>
</protein>
<evidence type="ECO:0000256" key="4">
    <source>
        <dbReference type="ARBA" id="ARBA00023163"/>
    </source>
</evidence>
<keyword evidence="5" id="KW-0539">Nucleus</keyword>
<feature type="region of interest" description="Disordered" evidence="6">
    <location>
        <begin position="1"/>
        <end position="20"/>
    </location>
</feature>
<dbReference type="NCBIfam" id="TIGR01557">
    <property type="entry name" value="myb_SHAQKYF"/>
    <property type="match status" value="1"/>
</dbReference>
<evidence type="ECO:0008006" key="8">
    <source>
        <dbReference type="Google" id="ProtNLM"/>
    </source>
</evidence>
<sequence>MADSQQPQPAAPNDASGVGNSVVNDLMRVYENLTQSSTPQGVPDASKALSLAYSNAGAPQTAALPVYQPPPGYPMPPNVYQQQQPEAAAKNALHIKSEPPTIPYTNGGPNMYQQPHAYPPVPMVAASGVADAKDGHSQRSGEDVHTIHRTSSIASKGSQVSLQNHLQPGADASSESDKSVGGRSRRKRKPPQEAGAPIGGGKKSARGKKSKKEDGRWSKRFTWPEDLHRDFVSAIFDVGLKHSSPSTIMEHMPKHEQINTERIKSHLQKYRLHRVKSKKEFISSYEASLRNFQQNQNSSSSNLVSGAGEVAAHLTASATGNNKSSVGAKDGPASNALAAVSSTDPNQKQVQLHSSQNAGDSNESLMLPQLTEAEKASPIGAAMGYLMGLFFSLKQQLIIQRSLEAAGEKAKGNAIFSSSTPAIAPSGGNAIAATNPSAAATAAAVAAGVDFVADGNLQQSQPQNGVRSNIEVNSMMKREMKNQMALQNKMRALKQQELDKYKNINKGATPDAVMTTMGHESTNAHLAVAMDSNSNVDGNFASGVGTSEQPTQQQPVQQMATQGAGEMAGNDLSSGNAGTREGGNGNLLGIDNSEEFWHTDVMDDQLFEFLLNS</sequence>
<dbReference type="EMBL" id="HBFL01001037">
    <property type="protein sequence ID" value="CAD8760697.1"/>
    <property type="molecule type" value="Transcribed_RNA"/>
</dbReference>
<keyword evidence="4" id="KW-0804">Transcription</keyword>
<feature type="compositionally biased region" description="Polar residues" evidence="6">
    <location>
        <begin position="152"/>
        <end position="166"/>
    </location>
</feature>
<dbReference type="GO" id="GO:0045893">
    <property type="term" value="P:positive regulation of DNA-templated transcription"/>
    <property type="evidence" value="ECO:0007669"/>
    <property type="project" value="InterPro"/>
</dbReference>
<dbReference type="GO" id="GO:0005634">
    <property type="term" value="C:nucleus"/>
    <property type="evidence" value="ECO:0007669"/>
    <property type="project" value="UniProtKB-SubCell"/>
</dbReference>
<comment type="subcellular location">
    <subcellularLocation>
        <location evidence="1">Nucleus</location>
    </subcellularLocation>
</comment>
<reference evidence="7" key="1">
    <citation type="submission" date="2021-01" db="EMBL/GenBank/DDBJ databases">
        <authorList>
            <person name="Corre E."/>
            <person name="Pelletier E."/>
            <person name="Niang G."/>
            <person name="Scheremetjew M."/>
            <person name="Finn R."/>
            <person name="Kale V."/>
            <person name="Holt S."/>
            <person name="Cochrane G."/>
            <person name="Meng A."/>
            <person name="Brown T."/>
            <person name="Cohen L."/>
        </authorList>
    </citation>
    <scope>NUCLEOTIDE SEQUENCE</scope>
    <source>
        <strain evidence="7">UNC1205</strain>
    </source>
</reference>
<gene>
    <name evidence="7" type="ORF">PDEL1432_LOCUS737</name>
</gene>
<evidence type="ECO:0000256" key="1">
    <source>
        <dbReference type="ARBA" id="ARBA00004123"/>
    </source>
</evidence>
<feature type="region of interest" description="Disordered" evidence="6">
    <location>
        <begin position="560"/>
        <end position="582"/>
    </location>
</feature>
<keyword evidence="2" id="KW-0805">Transcription regulation</keyword>
<evidence type="ECO:0000256" key="3">
    <source>
        <dbReference type="ARBA" id="ARBA00023125"/>
    </source>
</evidence>
<evidence type="ECO:0000313" key="7">
    <source>
        <dbReference type="EMBL" id="CAD8760697.1"/>
    </source>
</evidence>
<feature type="compositionally biased region" description="Polar residues" evidence="6">
    <location>
        <begin position="340"/>
        <end position="362"/>
    </location>
</feature>
<dbReference type="AlphaFoldDB" id="A0A7S0UII3"/>
<dbReference type="InterPro" id="IPR009057">
    <property type="entry name" value="Homeodomain-like_sf"/>
</dbReference>
<accession>A0A7S0UII3</accession>
<dbReference type="PANTHER" id="PTHR31312">
    <property type="entry name" value="TRANSCRIPTION ACTIVATOR GLK1"/>
    <property type="match status" value="1"/>
</dbReference>
<proteinExistence type="predicted"/>
<organism evidence="7">
    <name type="scientific">Pseudo-nitzschia delicatissima</name>
    <dbReference type="NCBI Taxonomy" id="44447"/>
    <lineage>
        <taxon>Eukaryota</taxon>
        <taxon>Sar</taxon>
        <taxon>Stramenopiles</taxon>
        <taxon>Ochrophyta</taxon>
        <taxon>Bacillariophyta</taxon>
        <taxon>Bacillariophyceae</taxon>
        <taxon>Bacillariophycidae</taxon>
        <taxon>Bacillariales</taxon>
        <taxon>Bacillariaceae</taxon>
        <taxon>Pseudo-nitzschia</taxon>
    </lineage>
</organism>
<dbReference type="GO" id="GO:0003700">
    <property type="term" value="F:DNA-binding transcription factor activity"/>
    <property type="evidence" value="ECO:0007669"/>
    <property type="project" value="InterPro"/>
</dbReference>
<dbReference type="SUPFAM" id="SSF46689">
    <property type="entry name" value="Homeodomain-like"/>
    <property type="match status" value="1"/>
</dbReference>
<evidence type="ECO:0000256" key="2">
    <source>
        <dbReference type="ARBA" id="ARBA00023015"/>
    </source>
</evidence>
<dbReference type="InterPro" id="IPR006447">
    <property type="entry name" value="Myb_dom_plants"/>
</dbReference>
<feature type="region of interest" description="Disordered" evidence="6">
    <location>
        <begin position="320"/>
        <end position="362"/>
    </location>
</feature>
<keyword evidence="3" id="KW-0238">DNA-binding</keyword>
<dbReference type="InterPro" id="IPR044825">
    <property type="entry name" value="GLK1/2-like"/>
</dbReference>
<feature type="region of interest" description="Disordered" evidence="6">
    <location>
        <begin position="152"/>
        <end position="217"/>
    </location>
</feature>
<dbReference type="GO" id="GO:0003677">
    <property type="term" value="F:DNA binding"/>
    <property type="evidence" value="ECO:0007669"/>
    <property type="project" value="UniProtKB-KW"/>
</dbReference>
<evidence type="ECO:0000256" key="5">
    <source>
        <dbReference type="ARBA" id="ARBA00023242"/>
    </source>
</evidence>